<dbReference type="Gene3D" id="3.30.70.330">
    <property type="match status" value="1"/>
</dbReference>
<evidence type="ECO:0000313" key="6">
    <source>
        <dbReference type="EMBL" id="CAF3279150.1"/>
    </source>
</evidence>
<dbReference type="PROSITE" id="PS50102">
    <property type="entry name" value="RRM"/>
    <property type="match status" value="1"/>
</dbReference>
<evidence type="ECO:0000256" key="2">
    <source>
        <dbReference type="PROSITE-ProRule" id="PRU00176"/>
    </source>
</evidence>
<reference evidence="9" key="1">
    <citation type="submission" date="2021-02" db="EMBL/GenBank/DDBJ databases">
        <authorList>
            <person name="Nowell W R."/>
        </authorList>
    </citation>
    <scope>NUCLEOTIDE SEQUENCE</scope>
</reference>
<evidence type="ECO:0000313" key="13">
    <source>
        <dbReference type="EMBL" id="CAF4496058.1"/>
    </source>
</evidence>
<dbReference type="EMBL" id="CAJNYV010005588">
    <property type="protein sequence ID" value="CAF3757193.1"/>
    <property type="molecule type" value="Genomic_DNA"/>
</dbReference>
<dbReference type="Proteomes" id="UP000663851">
    <property type="component" value="Unassembled WGS sequence"/>
</dbReference>
<dbReference type="EMBL" id="CAJNXB010002433">
    <property type="protein sequence ID" value="CAF3246860.1"/>
    <property type="molecule type" value="Genomic_DNA"/>
</dbReference>
<proteinExistence type="predicted"/>
<accession>A0A818YXZ9</accession>
<dbReference type="EMBL" id="CAJOBQ010000029">
    <property type="protein sequence ID" value="CAF4221684.1"/>
    <property type="molecule type" value="Genomic_DNA"/>
</dbReference>
<dbReference type="InterPro" id="IPR035979">
    <property type="entry name" value="RBD_domain_sf"/>
</dbReference>
<dbReference type="GO" id="GO:0070935">
    <property type="term" value="P:3'-UTR-mediated mRNA stabilization"/>
    <property type="evidence" value="ECO:0007669"/>
    <property type="project" value="TreeGrafter"/>
</dbReference>
<dbReference type="InterPro" id="IPR000504">
    <property type="entry name" value="RRM_dom"/>
</dbReference>
<evidence type="ECO:0000313" key="7">
    <source>
        <dbReference type="EMBL" id="CAF3294590.1"/>
    </source>
</evidence>
<name>A0A818YXZ9_9BILA</name>
<evidence type="ECO:0000313" key="16">
    <source>
        <dbReference type="Proteomes" id="UP000663873"/>
    </source>
</evidence>
<dbReference type="OrthoDB" id="762982at2759"/>
<gene>
    <name evidence="8" type="ORF">FME351_LOCUS24407</name>
    <name evidence="7" type="ORF">GRG538_LOCUS40</name>
    <name evidence="10" type="ORF">HFQ381_LOCUS4182</name>
    <name evidence="9" type="ORF">KIK155_LOCUS30053</name>
    <name evidence="6" type="ORF">LUA448_LOCUS6430</name>
    <name evidence="14" type="ORF">QYT958_LOCUS28386</name>
    <name evidence="5" type="ORF">TIS948_LOCUS14971</name>
    <name evidence="13" type="ORF">TOA249_LOCUS3027</name>
    <name evidence="11" type="ORF">TSG867_LOCUS1323</name>
    <name evidence="12" type="ORF">UJA718_LOCUS24009</name>
</gene>
<evidence type="ECO:0000313" key="10">
    <source>
        <dbReference type="EMBL" id="CAF4148203.1"/>
    </source>
</evidence>
<dbReference type="SMART" id="SM00360">
    <property type="entry name" value="RRM"/>
    <property type="match status" value="1"/>
</dbReference>
<protein>
    <recommendedName>
        <fullName evidence="4">RRM domain-containing protein</fullName>
    </recommendedName>
</protein>
<evidence type="ECO:0000259" key="4">
    <source>
        <dbReference type="PROSITE" id="PS50102"/>
    </source>
</evidence>
<dbReference type="Proteomes" id="UP000663869">
    <property type="component" value="Unassembled WGS sequence"/>
</dbReference>
<feature type="compositionally biased region" description="Polar residues" evidence="3">
    <location>
        <begin position="140"/>
        <end position="158"/>
    </location>
</feature>
<dbReference type="InterPro" id="IPR012677">
    <property type="entry name" value="Nucleotide-bd_a/b_plait_sf"/>
</dbReference>
<dbReference type="Proteomes" id="UP000663833">
    <property type="component" value="Unassembled WGS sequence"/>
</dbReference>
<dbReference type="EMBL" id="CAJNYU010003218">
    <property type="protein sequence ID" value="CAF3649308.1"/>
    <property type="molecule type" value="Genomic_DNA"/>
</dbReference>
<dbReference type="PANTHER" id="PTHR11176:SF57">
    <property type="entry name" value="PROTEIN BOULE"/>
    <property type="match status" value="1"/>
</dbReference>
<dbReference type="GO" id="GO:0003730">
    <property type="term" value="F:mRNA 3'-UTR binding"/>
    <property type="evidence" value="ECO:0007669"/>
    <property type="project" value="TreeGrafter"/>
</dbReference>
<dbReference type="PANTHER" id="PTHR11176">
    <property type="entry name" value="BOULE-RELATED"/>
    <property type="match status" value="1"/>
</dbReference>
<dbReference type="Pfam" id="PF00076">
    <property type="entry name" value="RRM_1"/>
    <property type="match status" value="1"/>
</dbReference>
<dbReference type="EMBL" id="CAJOBP010005398">
    <property type="protein sequence ID" value="CAF4468487.1"/>
    <property type="molecule type" value="Genomic_DNA"/>
</dbReference>
<dbReference type="EMBL" id="CAJOBS010000102">
    <property type="protein sequence ID" value="CAF4496058.1"/>
    <property type="molecule type" value="Genomic_DNA"/>
</dbReference>
<dbReference type="EMBL" id="CAJOBR010007679">
    <property type="protein sequence ID" value="CAF4867343.1"/>
    <property type="molecule type" value="Genomic_DNA"/>
</dbReference>
<evidence type="ECO:0000313" key="5">
    <source>
        <dbReference type="EMBL" id="CAF3246860.1"/>
    </source>
</evidence>
<dbReference type="Proteomes" id="UP000663873">
    <property type="component" value="Unassembled WGS sequence"/>
</dbReference>
<evidence type="ECO:0000313" key="8">
    <source>
        <dbReference type="EMBL" id="CAF3649308.1"/>
    </source>
</evidence>
<dbReference type="GO" id="GO:0045948">
    <property type="term" value="P:positive regulation of translational initiation"/>
    <property type="evidence" value="ECO:0007669"/>
    <property type="project" value="TreeGrafter"/>
</dbReference>
<keyword evidence="16" id="KW-1185">Reference proteome</keyword>
<dbReference type="EMBL" id="CAJOBO010000162">
    <property type="protein sequence ID" value="CAF4148203.1"/>
    <property type="molecule type" value="Genomic_DNA"/>
</dbReference>
<keyword evidence="1 2" id="KW-0694">RNA-binding</keyword>
<evidence type="ECO:0000313" key="12">
    <source>
        <dbReference type="EMBL" id="CAF4468487.1"/>
    </source>
</evidence>
<comment type="caution">
    <text evidence="9">The sequence shown here is derived from an EMBL/GenBank/DDBJ whole genome shotgun (WGS) entry which is preliminary data.</text>
</comment>
<dbReference type="EMBL" id="CAJNYD010000607">
    <property type="protein sequence ID" value="CAF3279150.1"/>
    <property type="molecule type" value="Genomic_DNA"/>
</dbReference>
<sequence length="261" mass="28750">MDLNQSTGAKMPSQEHINLINKLNDAKIPRQSQLIANRLFMKNFPRETTSAEIENCFQSFGAVHDVKIIAKENTHFAFISFVNENTALDVLRQHAIAPLTFLNRPIVLAPAFKKPNVLSVTSPTSYYSSNGPAMTPPATPSRTASNGISQQPSTPYQQHLSAHHGVYPPIFVPVQANMPFVPMTGTYILPQGPTTPHHPQLPPSFYPTFYAQSPTHHPNGPLINGHAYVPSPYLYSMGPPPVPAQYQAMSAMNDISMTSEY</sequence>
<dbReference type="GO" id="GO:0005737">
    <property type="term" value="C:cytoplasm"/>
    <property type="evidence" value="ECO:0007669"/>
    <property type="project" value="TreeGrafter"/>
</dbReference>
<dbReference type="Proteomes" id="UP000663872">
    <property type="component" value="Unassembled WGS sequence"/>
</dbReference>
<dbReference type="Proteomes" id="UP000663848">
    <property type="component" value="Unassembled WGS sequence"/>
</dbReference>
<dbReference type="AlphaFoldDB" id="A0A818YXZ9"/>
<evidence type="ECO:0000313" key="9">
    <source>
        <dbReference type="EMBL" id="CAF3757193.1"/>
    </source>
</evidence>
<dbReference type="Proteomes" id="UP000663862">
    <property type="component" value="Unassembled WGS sequence"/>
</dbReference>
<dbReference type="EMBL" id="CAJNYT010000003">
    <property type="protein sequence ID" value="CAF3294590.1"/>
    <property type="molecule type" value="Genomic_DNA"/>
</dbReference>
<dbReference type="Proteomes" id="UP000663838">
    <property type="component" value="Unassembled WGS sequence"/>
</dbReference>
<organism evidence="9 15">
    <name type="scientific">Rotaria socialis</name>
    <dbReference type="NCBI Taxonomy" id="392032"/>
    <lineage>
        <taxon>Eukaryota</taxon>
        <taxon>Metazoa</taxon>
        <taxon>Spiralia</taxon>
        <taxon>Gnathifera</taxon>
        <taxon>Rotifera</taxon>
        <taxon>Eurotatoria</taxon>
        <taxon>Bdelloidea</taxon>
        <taxon>Philodinida</taxon>
        <taxon>Philodinidae</taxon>
        <taxon>Rotaria</taxon>
    </lineage>
</organism>
<evidence type="ECO:0000313" key="11">
    <source>
        <dbReference type="EMBL" id="CAF4221684.1"/>
    </source>
</evidence>
<evidence type="ECO:0000313" key="14">
    <source>
        <dbReference type="EMBL" id="CAF4867343.1"/>
    </source>
</evidence>
<feature type="region of interest" description="Disordered" evidence="3">
    <location>
        <begin position="126"/>
        <end position="158"/>
    </location>
</feature>
<evidence type="ECO:0000256" key="3">
    <source>
        <dbReference type="SAM" id="MobiDB-lite"/>
    </source>
</evidence>
<evidence type="ECO:0000313" key="15">
    <source>
        <dbReference type="Proteomes" id="UP000663865"/>
    </source>
</evidence>
<dbReference type="Proteomes" id="UP000663865">
    <property type="component" value="Unassembled WGS sequence"/>
</dbReference>
<feature type="domain" description="RRM" evidence="4">
    <location>
        <begin position="37"/>
        <end position="113"/>
    </location>
</feature>
<dbReference type="SUPFAM" id="SSF54928">
    <property type="entry name" value="RNA-binding domain, RBD"/>
    <property type="match status" value="1"/>
</dbReference>
<dbReference type="Proteomes" id="UP000663825">
    <property type="component" value="Unassembled WGS sequence"/>
</dbReference>
<evidence type="ECO:0000256" key="1">
    <source>
        <dbReference type="ARBA" id="ARBA00022884"/>
    </source>
</evidence>
<dbReference type="GO" id="GO:0008494">
    <property type="term" value="F:translation activator activity"/>
    <property type="evidence" value="ECO:0007669"/>
    <property type="project" value="TreeGrafter"/>
</dbReference>